<dbReference type="GO" id="GO:0005576">
    <property type="term" value="C:extracellular region"/>
    <property type="evidence" value="ECO:0007669"/>
    <property type="project" value="UniProtKB-SubCell"/>
</dbReference>
<dbReference type="GO" id="GO:0005543">
    <property type="term" value="F:phospholipid binding"/>
    <property type="evidence" value="ECO:0007669"/>
    <property type="project" value="TreeGrafter"/>
</dbReference>
<reference evidence="10 11" key="1">
    <citation type="submission" date="2021-04" db="EMBL/GenBank/DDBJ databases">
        <authorList>
            <consortium name="Wellcome Sanger Institute Data Sharing"/>
        </authorList>
    </citation>
    <scope>NUCLEOTIDE SEQUENCE [LARGE SCALE GENOMIC DNA]</scope>
</reference>
<dbReference type="GO" id="GO:0050482">
    <property type="term" value="P:arachidonate secretion"/>
    <property type="evidence" value="ECO:0007669"/>
    <property type="project" value="InterPro"/>
</dbReference>
<dbReference type="Proteomes" id="UP000265040">
    <property type="component" value="Chromosome 8"/>
</dbReference>
<dbReference type="PROSITE" id="PS00119">
    <property type="entry name" value="PA2_ASP"/>
    <property type="match status" value="1"/>
</dbReference>
<dbReference type="GO" id="GO:0005509">
    <property type="term" value="F:calcium ion binding"/>
    <property type="evidence" value="ECO:0007669"/>
    <property type="project" value="InterPro"/>
</dbReference>
<dbReference type="Ensembl" id="ENSATET00000073802.1">
    <property type="protein sequence ID" value="ENSATEP00000072304.1"/>
    <property type="gene ID" value="ENSATEG00000003977.3"/>
</dbReference>
<feature type="binding site" evidence="5">
    <location>
        <position position="72"/>
    </location>
    <ligand>
        <name>Ca(2+)</name>
        <dbReference type="ChEBI" id="CHEBI:29108"/>
    </ligand>
</feature>
<evidence type="ECO:0000256" key="3">
    <source>
        <dbReference type="ARBA" id="ARBA00023157"/>
    </source>
</evidence>
<evidence type="ECO:0000256" key="1">
    <source>
        <dbReference type="ARBA" id="ARBA00004613"/>
    </source>
</evidence>
<comment type="catalytic activity">
    <reaction evidence="8">
        <text>a 1,2-diacyl-sn-glycero-3-phosphocholine + H2O = a 1-acyl-sn-glycero-3-phosphocholine + a fatty acid + H(+)</text>
        <dbReference type="Rhea" id="RHEA:15801"/>
        <dbReference type="ChEBI" id="CHEBI:15377"/>
        <dbReference type="ChEBI" id="CHEBI:15378"/>
        <dbReference type="ChEBI" id="CHEBI:28868"/>
        <dbReference type="ChEBI" id="CHEBI:57643"/>
        <dbReference type="ChEBI" id="CHEBI:58168"/>
        <dbReference type="EC" id="3.1.1.4"/>
    </reaction>
</comment>
<dbReference type="PANTHER" id="PTHR11716">
    <property type="entry name" value="PHOSPHOLIPASE A2 FAMILY MEMBER"/>
    <property type="match status" value="1"/>
</dbReference>
<evidence type="ECO:0000256" key="6">
    <source>
        <dbReference type="PIRSR" id="PIRSR601211-3"/>
    </source>
</evidence>
<organism evidence="10 11">
    <name type="scientific">Anabas testudineus</name>
    <name type="common">Climbing perch</name>
    <name type="synonym">Anthias testudineus</name>
    <dbReference type="NCBI Taxonomy" id="64144"/>
    <lineage>
        <taxon>Eukaryota</taxon>
        <taxon>Metazoa</taxon>
        <taxon>Chordata</taxon>
        <taxon>Craniata</taxon>
        <taxon>Vertebrata</taxon>
        <taxon>Euteleostomi</taxon>
        <taxon>Actinopterygii</taxon>
        <taxon>Neopterygii</taxon>
        <taxon>Teleostei</taxon>
        <taxon>Neoteleostei</taxon>
        <taxon>Acanthomorphata</taxon>
        <taxon>Anabantaria</taxon>
        <taxon>Anabantiformes</taxon>
        <taxon>Anabantoidei</taxon>
        <taxon>Anabantidae</taxon>
        <taxon>Anabas</taxon>
    </lineage>
</organism>
<keyword evidence="5 8" id="KW-0106">Calcium</keyword>
<dbReference type="InterPro" id="IPR033113">
    <property type="entry name" value="PLA2_histidine"/>
</dbReference>
<keyword evidence="2 8" id="KW-0964">Secreted</keyword>
<evidence type="ECO:0000256" key="5">
    <source>
        <dbReference type="PIRSR" id="PIRSR601211-2"/>
    </source>
</evidence>
<accession>A0AAQ6IBK2</accession>
<comment type="subcellular location">
    <subcellularLocation>
        <location evidence="1 8">Secreted</location>
    </subcellularLocation>
</comment>
<dbReference type="GeneTree" id="ENSGT00940000157803"/>
<dbReference type="AlphaFoldDB" id="A0AAQ6IBK2"/>
<comment type="cofactor">
    <cofactor evidence="5">
        <name>Ca(2+)</name>
        <dbReference type="ChEBI" id="CHEBI:29108"/>
    </cofactor>
    <text evidence="5">Binds 1 Ca(2+) ion per subunit.</text>
</comment>
<dbReference type="PRINTS" id="PR00389">
    <property type="entry name" value="PHPHLIPASEA2"/>
</dbReference>
<dbReference type="InterPro" id="IPR033112">
    <property type="entry name" value="PLA2_Asp_AS"/>
</dbReference>
<keyword evidence="8" id="KW-0378">Hydrolase</keyword>
<dbReference type="Pfam" id="PF00068">
    <property type="entry name" value="Phospholip_A2_1"/>
    <property type="match status" value="1"/>
</dbReference>
<dbReference type="InterPro" id="IPR001211">
    <property type="entry name" value="PLA2"/>
</dbReference>
<reference evidence="10" key="3">
    <citation type="submission" date="2025-09" db="UniProtKB">
        <authorList>
            <consortium name="Ensembl"/>
        </authorList>
    </citation>
    <scope>IDENTIFICATION</scope>
</reference>
<reference evidence="10" key="2">
    <citation type="submission" date="2025-08" db="UniProtKB">
        <authorList>
            <consortium name="Ensembl"/>
        </authorList>
    </citation>
    <scope>IDENTIFICATION</scope>
</reference>
<feature type="active site" evidence="4">
    <location>
        <position position="116"/>
    </location>
</feature>
<sequence>FLQGAPSFTNTGLASGQWFIQTATKKKKPSTPCCTHTVEVNNARCAVEQLVACYDCLPSNTSPVVWCCHRHDCCYGDAEHLGCHTKTDRYQWTCEDRTPECDDLKDKCENLLCKCDRDAAKCLRKAPFIQRYALWPDFLCGYEHPTCNIY</sequence>
<keyword evidence="5" id="KW-0479">Metal-binding</keyword>
<dbReference type="GO" id="GO:0006644">
    <property type="term" value="P:phospholipid metabolic process"/>
    <property type="evidence" value="ECO:0007669"/>
    <property type="project" value="InterPro"/>
</dbReference>
<keyword evidence="3 6" id="KW-1015">Disulfide bond</keyword>
<proteinExistence type="inferred from homology"/>
<dbReference type="GO" id="GO:0047498">
    <property type="term" value="F:calcium-dependent phospholipase A2 activity"/>
    <property type="evidence" value="ECO:0007669"/>
    <property type="project" value="TreeGrafter"/>
</dbReference>
<dbReference type="PANTHER" id="PTHR11716:SF4">
    <property type="entry name" value="GROUP 10 SECRETORY PHOSPHOLIPASE A2"/>
    <property type="match status" value="1"/>
</dbReference>
<protein>
    <recommendedName>
        <fullName evidence="8">Phospholipase A2</fullName>
        <ecNumber evidence="8">3.1.1.4</ecNumber>
    </recommendedName>
</protein>
<feature type="disulfide bond" evidence="6">
    <location>
        <begin position="67"/>
        <end position="122"/>
    </location>
</feature>
<feature type="disulfide bond" evidence="6">
    <location>
        <begin position="83"/>
        <end position="108"/>
    </location>
</feature>
<dbReference type="SUPFAM" id="SSF48619">
    <property type="entry name" value="Phospholipase A2, PLA2"/>
    <property type="match status" value="1"/>
</dbReference>
<evidence type="ECO:0000256" key="8">
    <source>
        <dbReference type="RuleBase" id="RU361236"/>
    </source>
</evidence>
<keyword evidence="8" id="KW-0443">Lipid metabolism</keyword>
<evidence type="ECO:0000256" key="7">
    <source>
        <dbReference type="RuleBase" id="RU003654"/>
    </source>
</evidence>
<comment type="similarity">
    <text evidence="7">Belongs to the phospholipase A2 family.</text>
</comment>
<feature type="disulfide bond" evidence="6">
    <location>
        <begin position="101"/>
        <end position="113"/>
    </location>
</feature>
<evidence type="ECO:0000256" key="2">
    <source>
        <dbReference type="ARBA" id="ARBA00022525"/>
    </source>
</evidence>
<evidence type="ECO:0000259" key="9">
    <source>
        <dbReference type="SMART" id="SM00085"/>
    </source>
</evidence>
<dbReference type="SMART" id="SM00085">
    <property type="entry name" value="PA2c"/>
    <property type="match status" value="1"/>
</dbReference>
<dbReference type="EC" id="3.1.1.4" evidence="8"/>
<dbReference type="Gene3D" id="1.20.90.10">
    <property type="entry name" value="Phospholipase A2 domain"/>
    <property type="match status" value="1"/>
</dbReference>
<feature type="active site" evidence="4">
    <location>
        <position position="71"/>
    </location>
</feature>
<dbReference type="GO" id="GO:0016042">
    <property type="term" value="P:lipid catabolic process"/>
    <property type="evidence" value="ECO:0007669"/>
    <property type="project" value="InterPro"/>
</dbReference>
<evidence type="ECO:0000256" key="4">
    <source>
        <dbReference type="PIRSR" id="PIRSR601211-1"/>
    </source>
</evidence>
<dbReference type="PROSITE" id="PS00118">
    <property type="entry name" value="PA2_HIS"/>
    <property type="match status" value="1"/>
</dbReference>
<evidence type="ECO:0000313" key="11">
    <source>
        <dbReference type="Proteomes" id="UP000265040"/>
    </source>
</evidence>
<name>A0AAQ6IBK2_ANATE</name>
<dbReference type="CDD" id="cd00125">
    <property type="entry name" value="PLA2c"/>
    <property type="match status" value="1"/>
</dbReference>
<feature type="disulfide bond" evidence="6">
    <location>
        <begin position="74"/>
        <end position="115"/>
    </location>
</feature>
<evidence type="ECO:0000313" key="10">
    <source>
        <dbReference type="Ensembl" id="ENSATEP00000072304.1"/>
    </source>
</evidence>
<keyword evidence="11" id="KW-1185">Reference proteome</keyword>
<feature type="domain" description="Phospholipase A2-like central" evidence="9">
    <location>
        <begin position="46"/>
        <end position="141"/>
    </location>
</feature>
<dbReference type="InterPro" id="IPR036444">
    <property type="entry name" value="PLipase_A2_dom_sf"/>
</dbReference>
<feature type="disulfide bond" evidence="6">
    <location>
        <begin position="73"/>
        <end position="147"/>
    </location>
</feature>
<dbReference type="InterPro" id="IPR016090">
    <property type="entry name" value="PLA2-like_dom"/>
</dbReference>